<sequence length="142" mass="16152">MVSQDNLEYIARRVDGDARQAISLLYHSVRNLQFGDRVELTEAAINDAEPDATRHIVRSRLLSLSRDQRIALECLGENGPSTSGELYVCYRDRVDDPCTKPTVRGWMPKFGGYELVVNKGPSHAPRYRVCEQVLEELDYKPI</sequence>
<accession>A0A202E3M6</accession>
<proteinExistence type="predicted"/>
<name>A0A202E3M6_9EURY</name>
<protein>
    <submittedName>
        <fullName evidence="1">Uncharacterized protein</fullName>
    </submittedName>
</protein>
<evidence type="ECO:0000313" key="2">
    <source>
        <dbReference type="Proteomes" id="UP000196084"/>
    </source>
</evidence>
<organism evidence="1 2">
    <name type="scientific">Natronolimnobius baerhuensis</name>
    <dbReference type="NCBI Taxonomy" id="253108"/>
    <lineage>
        <taxon>Archaea</taxon>
        <taxon>Methanobacteriati</taxon>
        <taxon>Methanobacteriota</taxon>
        <taxon>Stenosarchaea group</taxon>
        <taxon>Halobacteria</taxon>
        <taxon>Halobacteriales</taxon>
        <taxon>Natrialbaceae</taxon>
        <taxon>Natronolimnobius</taxon>
    </lineage>
</organism>
<dbReference type="EMBL" id="MWPH01000006">
    <property type="protein sequence ID" value="OVE82814.1"/>
    <property type="molecule type" value="Genomic_DNA"/>
</dbReference>
<keyword evidence="2" id="KW-1185">Reference proteome</keyword>
<reference evidence="1 2" key="1">
    <citation type="submission" date="2017-02" db="EMBL/GenBank/DDBJ databases">
        <title>Natronthermophilus aegyptiacus gen. nov.,sp. nov., an aerobic, extremely halophilic alkalithermophilic archaeon isolated from the athalassohaline Wadi An Natrun, Egypt.</title>
        <authorList>
            <person name="Zhao B."/>
        </authorList>
    </citation>
    <scope>NUCLEOTIDE SEQUENCE [LARGE SCALE GENOMIC DNA]</scope>
    <source>
        <strain evidence="1 2">CGMCC 1.3597</strain>
    </source>
</reference>
<dbReference type="Proteomes" id="UP000196084">
    <property type="component" value="Unassembled WGS sequence"/>
</dbReference>
<evidence type="ECO:0000313" key="1">
    <source>
        <dbReference type="EMBL" id="OVE82814.1"/>
    </source>
</evidence>
<dbReference type="AlphaFoldDB" id="A0A202E3M6"/>
<gene>
    <name evidence="1" type="ORF">B2G88_18650</name>
</gene>
<dbReference type="Gene3D" id="1.10.8.60">
    <property type="match status" value="1"/>
</dbReference>
<comment type="caution">
    <text evidence="1">The sequence shown here is derived from an EMBL/GenBank/DDBJ whole genome shotgun (WGS) entry which is preliminary data.</text>
</comment>